<name>A0A3Q9JM64_9GAMM</name>
<keyword evidence="3" id="KW-0378">Hydrolase</keyword>
<dbReference type="AlphaFoldDB" id="A0A3Q9JM64"/>
<protein>
    <submittedName>
        <fullName evidence="5">VRR-NUC domain-containing protein</fullName>
    </submittedName>
</protein>
<keyword evidence="2" id="KW-0540">Nuclease</keyword>
<dbReference type="InterPro" id="IPR011856">
    <property type="entry name" value="tRNA_endonuc-like_dom_sf"/>
</dbReference>
<dbReference type="GO" id="GO:0016788">
    <property type="term" value="F:hydrolase activity, acting on ester bonds"/>
    <property type="evidence" value="ECO:0007669"/>
    <property type="project" value="InterPro"/>
</dbReference>
<dbReference type="InterPro" id="IPR014883">
    <property type="entry name" value="VRR_NUC"/>
</dbReference>
<reference evidence="6" key="1">
    <citation type="submission" date="2018-06" db="EMBL/GenBank/DDBJ databases">
        <title>Complete genome of Pseudomonas insecticola strain QZS01.</title>
        <authorList>
            <person name="Wang J."/>
            <person name="Su Q."/>
        </authorList>
    </citation>
    <scope>NUCLEOTIDE SEQUENCE [LARGE SCALE GENOMIC DNA]</scope>
    <source>
        <strain evidence="6">QZS01</strain>
    </source>
</reference>
<dbReference type="KEGG" id="emo:DM558_06320"/>
<proteinExistence type="predicted"/>
<dbReference type="GO" id="GO:0004518">
    <property type="term" value="F:nuclease activity"/>
    <property type="evidence" value="ECO:0007669"/>
    <property type="project" value="UniProtKB-KW"/>
</dbReference>
<dbReference type="RefSeq" id="WP_127162747.1">
    <property type="nucleotide sequence ID" value="NZ_CP029822.1"/>
</dbReference>
<comment type="cofactor">
    <cofactor evidence="1">
        <name>Mg(2+)</name>
        <dbReference type="ChEBI" id="CHEBI:18420"/>
    </cofactor>
</comment>
<keyword evidence="6" id="KW-1185">Reference proteome</keyword>
<evidence type="ECO:0000256" key="2">
    <source>
        <dbReference type="ARBA" id="ARBA00022722"/>
    </source>
</evidence>
<dbReference type="GO" id="GO:0003676">
    <property type="term" value="F:nucleic acid binding"/>
    <property type="evidence" value="ECO:0007669"/>
    <property type="project" value="InterPro"/>
</dbReference>
<dbReference type="Pfam" id="PF08774">
    <property type="entry name" value="VRR_NUC"/>
    <property type="match status" value="1"/>
</dbReference>
<evidence type="ECO:0000256" key="3">
    <source>
        <dbReference type="ARBA" id="ARBA00022801"/>
    </source>
</evidence>
<dbReference type="Proteomes" id="UP000273143">
    <property type="component" value="Chromosome"/>
</dbReference>
<dbReference type="EMBL" id="CP029822">
    <property type="protein sequence ID" value="AZS50413.1"/>
    <property type="molecule type" value="Genomic_DNA"/>
</dbReference>
<evidence type="ECO:0000313" key="5">
    <source>
        <dbReference type="EMBL" id="AZS50413.1"/>
    </source>
</evidence>
<accession>A0A3Q9JM64</accession>
<sequence length="128" mass="14376">MASKAPLETQEQSNLIKWFRLQYRPIADCLFCIPNGSVLAGGVVARAKQMTRLKKEGLVVGVSDLFLMQPSCKYHGLFIEMKRKTGATVSEDQLKFIERAEKQGYKAVVCKGFEEAKDVIQDYLDVKG</sequence>
<organism evidence="5 6">
    <name type="scientific">Entomomonas moraniae</name>
    <dbReference type="NCBI Taxonomy" id="2213226"/>
    <lineage>
        <taxon>Bacteria</taxon>
        <taxon>Pseudomonadati</taxon>
        <taxon>Pseudomonadota</taxon>
        <taxon>Gammaproteobacteria</taxon>
        <taxon>Pseudomonadales</taxon>
        <taxon>Pseudomonadaceae</taxon>
        <taxon>Entomomonas</taxon>
    </lineage>
</organism>
<feature type="domain" description="VRR-NUC" evidence="4">
    <location>
        <begin position="6"/>
        <end position="114"/>
    </location>
</feature>
<dbReference type="Gene3D" id="3.40.1350.10">
    <property type="match status" value="1"/>
</dbReference>
<evidence type="ECO:0000259" key="4">
    <source>
        <dbReference type="SMART" id="SM00990"/>
    </source>
</evidence>
<evidence type="ECO:0000256" key="1">
    <source>
        <dbReference type="ARBA" id="ARBA00001946"/>
    </source>
</evidence>
<evidence type="ECO:0000313" key="6">
    <source>
        <dbReference type="Proteomes" id="UP000273143"/>
    </source>
</evidence>
<gene>
    <name evidence="5" type="ORF">DM558_06320</name>
</gene>
<dbReference type="SMART" id="SM00990">
    <property type="entry name" value="VRR_NUC"/>
    <property type="match status" value="1"/>
</dbReference>